<reference evidence="1" key="1">
    <citation type="journal article" date="2020" name="Stud. Mycol.">
        <title>101 Dothideomycetes genomes: a test case for predicting lifestyles and emergence of pathogens.</title>
        <authorList>
            <person name="Haridas S."/>
            <person name="Albert R."/>
            <person name="Binder M."/>
            <person name="Bloem J."/>
            <person name="Labutti K."/>
            <person name="Salamov A."/>
            <person name="Andreopoulos B."/>
            <person name="Baker S."/>
            <person name="Barry K."/>
            <person name="Bills G."/>
            <person name="Bluhm B."/>
            <person name="Cannon C."/>
            <person name="Castanera R."/>
            <person name="Culley D."/>
            <person name="Daum C."/>
            <person name="Ezra D."/>
            <person name="Gonzalez J."/>
            <person name="Henrissat B."/>
            <person name="Kuo A."/>
            <person name="Liang C."/>
            <person name="Lipzen A."/>
            <person name="Lutzoni F."/>
            <person name="Magnuson J."/>
            <person name="Mondo S."/>
            <person name="Nolan M."/>
            <person name="Ohm R."/>
            <person name="Pangilinan J."/>
            <person name="Park H.-J."/>
            <person name="Ramirez L."/>
            <person name="Alfaro M."/>
            <person name="Sun H."/>
            <person name="Tritt A."/>
            <person name="Yoshinaga Y."/>
            <person name="Zwiers L.-H."/>
            <person name="Turgeon B."/>
            <person name="Goodwin S."/>
            <person name="Spatafora J."/>
            <person name="Crous P."/>
            <person name="Grigoriev I."/>
        </authorList>
    </citation>
    <scope>NUCLEOTIDE SEQUENCE</scope>
    <source>
        <strain evidence="1">CBS 161.51</strain>
    </source>
</reference>
<proteinExistence type="predicted"/>
<protein>
    <submittedName>
        <fullName evidence="1">Uncharacterized protein</fullName>
    </submittedName>
</protein>
<evidence type="ECO:0000313" key="2">
    <source>
        <dbReference type="Proteomes" id="UP000800038"/>
    </source>
</evidence>
<accession>A0A6A5SJB0</accession>
<organism evidence="1 2">
    <name type="scientific">Clathrospora elynae</name>
    <dbReference type="NCBI Taxonomy" id="706981"/>
    <lineage>
        <taxon>Eukaryota</taxon>
        <taxon>Fungi</taxon>
        <taxon>Dikarya</taxon>
        <taxon>Ascomycota</taxon>
        <taxon>Pezizomycotina</taxon>
        <taxon>Dothideomycetes</taxon>
        <taxon>Pleosporomycetidae</taxon>
        <taxon>Pleosporales</taxon>
        <taxon>Diademaceae</taxon>
        <taxon>Clathrospora</taxon>
    </lineage>
</organism>
<gene>
    <name evidence="1" type="ORF">EJ02DRAFT_456911</name>
</gene>
<keyword evidence="2" id="KW-1185">Reference proteome</keyword>
<name>A0A6A5SJB0_9PLEO</name>
<evidence type="ECO:0000313" key="1">
    <source>
        <dbReference type="EMBL" id="KAF1939509.1"/>
    </source>
</evidence>
<dbReference type="EMBL" id="ML976080">
    <property type="protein sequence ID" value="KAF1939509.1"/>
    <property type="molecule type" value="Genomic_DNA"/>
</dbReference>
<dbReference type="Proteomes" id="UP000800038">
    <property type="component" value="Unassembled WGS sequence"/>
</dbReference>
<dbReference type="OrthoDB" id="3687247at2759"/>
<sequence>MNPASLSSALSPRDPRSSLRTLVLYYMQALCKEVVLPSMRIAKMGNLLHSTVQYERGELKDIRWIDGRDNPADALTKATANASMEQLINTNELEL</sequence>
<dbReference type="AlphaFoldDB" id="A0A6A5SJB0"/>